<feature type="region of interest" description="Disordered" evidence="1">
    <location>
        <begin position="146"/>
        <end position="210"/>
    </location>
</feature>
<gene>
    <name evidence="2" type="ORF">BQ2448_6334</name>
</gene>
<feature type="compositionally biased region" description="Polar residues" evidence="1">
    <location>
        <begin position="146"/>
        <end position="165"/>
    </location>
</feature>
<reference evidence="3" key="1">
    <citation type="submission" date="2016-09" db="EMBL/GenBank/DDBJ databases">
        <authorList>
            <person name="Jeantristanb JTB J.-T."/>
            <person name="Ricardo R."/>
        </authorList>
    </citation>
    <scope>NUCLEOTIDE SEQUENCE [LARGE SCALE GENOMIC DNA]</scope>
</reference>
<protein>
    <submittedName>
        <fullName evidence="2">BQ2448_6334 protein</fullName>
    </submittedName>
</protein>
<feature type="compositionally biased region" description="Polar residues" evidence="1">
    <location>
        <begin position="14"/>
        <end position="23"/>
    </location>
</feature>
<accession>A0A238FPT8</accession>
<evidence type="ECO:0000313" key="2">
    <source>
        <dbReference type="EMBL" id="SCV73904.1"/>
    </source>
</evidence>
<evidence type="ECO:0000313" key="3">
    <source>
        <dbReference type="Proteomes" id="UP000198372"/>
    </source>
</evidence>
<feature type="region of interest" description="Disordered" evidence="1">
    <location>
        <begin position="1"/>
        <end position="53"/>
    </location>
</feature>
<feature type="compositionally biased region" description="Low complexity" evidence="1">
    <location>
        <begin position="166"/>
        <end position="180"/>
    </location>
</feature>
<dbReference type="OrthoDB" id="10346155at2759"/>
<dbReference type="EMBL" id="FMSP01000019">
    <property type="protein sequence ID" value="SCV73904.1"/>
    <property type="molecule type" value="Genomic_DNA"/>
</dbReference>
<keyword evidence="3" id="KW-1185">Reference proteome</keyword>
<dbReference type="AlphaFoldDB" id="A0A238FPT8"/>
<feature type="compositionally biased region" description="Basic residues" evidence="1">
    <location>
        <begin position="1"/>
        <end position="10"/>
    </location>
</feature>
<proteinExistence type="predicted"/>
<sequence length="550" mass="59692">MVFTRRRRSKSAAVDSSPSQPSLSEAIPSVPALPPGKTSSNGETTKGHGFIRGVLRRVKSGALHRKESSSKPQLGNSFDLVGSTTNFGGSDRLPGRAIPIPSIPPIRVGLSPSSGSLHSLGFSDAPPHLDDEFASWLEIVQTAGDSASDSTCATSGPRTPSYTNTSTSSCSPVPSISQASHRGTTELASPFHRTDVPSPTSPDPSRYPPSLCFHDDNISNKILVQEVDAEDFFIYDLDDTYPSPIRNYTQPHKPPSATESTTPVQVKAEEPLLGLGPRGIDLLDYTLLRLASSFPRSVPIPSRLTRPLHHPLSTNKHSHIEEKGPGMELRVILGRVGVARKAQKGATAHERVNLERHDSGWPVEDEIIPLSAARMAPIFLRQVLGLLHDEFPGSAIEDAPMTKTRSIMRSSLPSSEQVAQWATRPAFIESHDEVLSYSEDIVLTRPIESRLRPQPLSLSGRIRTLAQLGRSRTDAGSESTTVPVTKVQYRTQYRLPGPIGIAGVHVGVKDRRLSCATGRSVSIGLATPRRKEDEFVEDETPLAFLISRSR</sequence>
<evidence type="ECO:0000256" key="1">
    <source>
        <dbReference type="SAM" id="MobiDB-lite"/>
    </source>
</evidence>
<dbReference type="Proteomes" id="UP000198372">
    <property type="component" value="Unassembled WGS sequence"/>
</dbReference>
<organism evidence="2 3">
    <name type="scientific">Microbotryum intermedium</name>
    <dbReference type="NCBI Taxonomy" id="269621"/>
    <lineage>
        <taxon>Eukaryota</taxon>
        <taxon>Fungi</taxon>
        <taxon>Dikarya</taxon>
        <taxon>Basidiomycota</taxon>
        <taxon>Pucciniomycotina</taxon>
        <taxon>Microbotryomycetes</taxon>
        <taxon>Microbotryales</taxon>
        <taxon>Microbotryaceae</taxon>
        <taxon>Microbotryum</taxon>
    </lineage>
</organism>
<name>A0A238FPT8_9BASI</name>